<sequence>MLPEPIEEQLEDVTRGMQTNIKADVQVQDQALLLETDSSQILPEPIEDLKATIATTGKVSIIRDWMLID</sequence>
<comment type="caution">
    <text evidence="1">The sequence shown here is derived from an EMBL/GenBank/DDBJ whole genome shotgun (WGS) entry which is preliminary data.</text>
</comment>
<proteinExistence type="predicted"/>
<protein>
    <submittedName>
        <fullName evidence="1">Uncharacterized protein</fullName>
    </submittedName>
</protein>
<gene>
    <name evidence="1" type="ORF">Pla144_48020</name>
</gene>
<accession>A0A5C6CBT8</accession>
<dbReference type="EMBL" id="SJPS01000012">
    <property type="protein sequence ID" value="TWU20901.1"/>
    <property type="molecule type" value="Genomic_DNA"/>
</dbReference>
<dbReference type="Proteomes" id="UP000318437">
    <property type="component" value="Unassembled WGS sequence"/>
</dbReference>
<name>A0A5C6CBT8_9BACT</name>
<keyword evidence="2" id="KW-1185">Reference proteome</keyword>
<reference evidence="1 2" key="1">
    <citation type="submission" date="2019-02" db="EMBL/GenBank/DDBJ databases">
        <title>Deep-cultivation of Planctomycetes and their phenomic and genomic characterization uncovers novel biology.</title>
        <authorList>
            <person name="Wiegand S."/>
            <person name="Jogler M."/>
            <person name="Boedeker C."/>
            <person name="Pinto D."/>
            <person name="Vollmers J."/>
            <person name="Rivas-Marin E."/>
            <person name="Kohn T."/>
            <person name="Peeters S.H."/>
            <person name="Heuer A."/>
            <person name="Rast P."/>
            <person name="Oberbeckmann S."/>
            <person name="Bunk B."/>
            <person name="Jeske O."/>
            <person name="Meyerdierks A."/>
            <person name="Storesund J.E."/>
            <person name="Kallscheuer N."/>
            <person name="Luecker S."/>
            <person name="Lage O.M."/>
            <person name="Pohl T."/>
            <person name="Merkel B.J."/>
            <person name="Hornburger P."/>
            <person name="Mueller R.-W."/>
            <person name="Bruemmer F."/>
            <person name="Labrenz M."/>
            <person name="Spormann A.M."/>
            <person name="Op Den Camp H."/>
            <person name="Overmann J."/>
            <person name="Amann R."/>
            <person name="Jetten M.S.M."/>
            <person name="Mascher T."/>
            <person name="Medema M.H."/>
            <person name="Devos D.P."/>
            <person name="Kaster A.-K."/>
            <person name="Ovreas L."/>
            <person name="Rohde M."/>
            <person name="Galperin M.Y."/>
            <person name="Jogler C."/>
        </authorList>
    </citation>
    <scope>NUCLEOTIDE SEQUENCE [LARGE SCALE GENOMIC DNA]</scope>
    <source>
        <strain evidence="1 2">Pla144</strain>
    </source>
</reference>
<evidence type="ECO:0000313" key="1">
    <source>
        <dbReference type="EMBL" id="TWU20901.1"/>
    </source>
</evidence>
<dbReference type="AlphaFoldDB" id="A0A5C6CBT8"/>
<evidence type="ECO:0000313" key="2">
    <source>
        <dbReference type="Proteomes" id="UP000318437"/>
    </source>
</evidence>
<organism evidence="1 2">
    <name type="scientific">Bythopirellula polymerisocia</name>
    <dbReference type="NCBI Taxonomy" id="2528003"/>
    <lineage>
        <taxon>Bacteria</taxon>
        <taxon>Pseudomonadati</taxon>
        <taxon>Planctomycetota</taxon>
        <taxon>Planctomycetia</taxon>
        <taxon>Pirellulales</taxon>
        <taxon>Lacipirellulaceae</taxon>
        <taxon>Bythopirellula</taxon>
    </lineage>
</organism>